<dbReference type="SUPFAM" id="SSF81301">
    <property type="entry name" value="Nucleotidyltransferase"/>
    <property type="match status" value="1"/>
</dbReference>
<sequence length="451" mass="51089">MDSAVAASDEKCSQQIDINQKKDQPEFNDIVKSHVKYNKKESTTLRDPMKICIENDNNISESNSSNIDVVDGHNNISEIRKADVTKQSPTKDSSRQRRNIRKTTAEIYRPKKNSYTNRINAIKSYQILSEEKKAKHSETKKIYQTELPCNINSNPPIYIWSKYDDLKKHQNTSIESNKLLNRDKLSESELQLSSSINNSNYETGKSCPFISTAKQDEKCHEKNDSTNLLNKPNANTDQMQTSFTDTIINGNVSKIATSESIDLEPSVLYSKEDLLDIKIANINDGTCVQSLIPSSAETELLKTNGLHSNDSDLQVNEISSTSSDDSDSGPNPKQLEEITQYIHWVESEKSMNTEIAQLVLKDLKFILKHKYNDAKAHLYGSYQSGDAITTSNINLALELYTQTIRNGDLLCLQKLLRKELKNMKSLHLKKILTLGNQKFYSLLKIRESPVN</sequence>
<feature type="compositionally biased region" description="Polar residues" evidence="1">
    <location>
        <begin position="305"/>
        <end position="318"/>
    </location>
</feature>
<feature type="region of interest" description="Disordered" evidence="1">
    <location>
        <begin position="78"/>
        <end position="103"/>
    </location>
</feature>
<dbReference type="EMBL" id="BPLR01021500">
    <property type="protein sequence ID" value="GIX90436.1"/>
    <property type="molecule type" value="Genomic_DNA"/>
</dbReference>
<accession>A0AAV4P0A2</accession>
<evidence type="ECO:0000313" key="3">
    <source>
        <dbReference type="Proteomes" id="UP001054945"/>
    </source>
</evidence>
<feature type="region of interest" description="Disordered" evidence="1">
    <location>
        <begin position="305"/>
        <end position="333"/>
    </location>
</feature>
<proteinExistence type="predicted"/>
<keyword evidence="3" id="KW-1185">Reference proteome</keyword>
<dbReference type="Proteomes" id="UP001054945">
    <property type="component" value="Unassembled WGS sequence"/>
</dbReference>
<protein>
    <submittedName>
        <fullName evidence="2">Uncharacterized protein</fullName>
    </submittedName>
</protein>
<feature type="region of interest" description="Disordered" evidence="1">
    <location>
        <begin position="1"/>
        <end position="23"/>
    </location>
</feature>
<dbReference type="AlphaFoldDB" id="A0AAV4P0A2"/>
<gene>
    <name evidence="2" type="ORF">CEXT_126711</name>
</gene>
<reference evidence="2 3" key="1">
    <citation type="submission" date="2021-06" db="EMBL/GenBank/DDBJ databases">
        <title>Caerostris extrusa draft genome.</title>
        <authorList>
            <person name="Kono N."/>
            <person name="Arakawa K."/>
        </authorList>
    </citation>
    <scope>NUCLEOTIDE SEQUENCE [LARGE SCALE GENOMIC DNA]</scope>
</reference>
<evidence type="ECO:0000313" key="2">
    <source>
        <dbReference type="EMBL" id="GIX90436.1"/>
    </source>
</evidence>
<dbReference type="InterPro" id="IPR043519">
    <property type="entry name" value="NT_sf"/>
</dbReference>
<name>A0AAV4P0A2_CAEEX</name>
<organism evidence="2 3">
    <name type="scientific">Caerostris extrusa</name>
    <name type="common">Bark spider</name>
    <name type="synonym">Caerostris bankana</name>
    <dbReference type="NCBI Taxonomy" id="172846"/>
    <lineage>
        <taxon>Eukaryota</taxon>
        <taxon>Metazoa</taxon>
        <taxon>Ecdysozoa</taxon>
        <taxon>Arthropoda</taxon>
        <taxon>Chelicerata</taxon>
        <taxon>Arachnida</taxon>
        <taxon>Araneae</taxon>
        <taxon>Araneomorphae</taxon>
        <taxon>Entelegynae</taxon>
        <taxon>Araneoidea</taxon>
        <taxon>Araneidae</taxon>
        <taxon>Caerostris</taxon>
    </lineage>
</organism>
<comment type="caution">
    <text evidence="2">The sequence shown here is derived from an EMBL/GenBank/DDBJ whole genome shotgun (WGS) entry which is preliminary data.</text>
</comment>
<evidence type="ECO:0000256" key="1">
    <source>
        <dbReference type="SAM" id="MobiDB-lite"/>
    </source>
</evidence>